<accession>A0A176S2X7</accession>
<proteinExistence type="predicted"/>
<gene>
    <name evidence="1" type="ORF">THIOM_001929</name>
</gene>
<keyword evidence="2" id="KW-1185">Reference proteome</keyword>
<name>A0A176S2X7_9GAMM</name>
<protein>
    <submittedName>
        <fullName evidence="1">MoaA/nifB/ppqE/nirJ protein family for cofactor bionsynthesis</fullName>
    </submittedName>
</protein>
<dbReference type="AlphaFoldDB" id="A0A176S2X7"/>
<organism evidence="1 2">
    <name type="scientific">Candidatus Thiomargarita nelsonii</name>
    <dbReference type="NCBI Taxonomy" id="1003181"/>
    <lineage>
        <taxon>Bacteria</taxon>
        <taxon>Pseudomonadati</taxon>
        <taxon>Pseudomonadota</taxon>
        <taxon>Gammaproteobacteria</taxon>
        <taxon>Thiotrichales</taxon>
        <taxon>Thiotrichaceae</taxon>
        <taxon>Thiomargarita</taxon>
    </lineage>
</organism>
<dbReference type="InterPro" id="IPR013785">
    <property type="entry name" value="Aldolase_TIM"/>
</dbReference>
<evidence type="ECO:0000313" key="1">
    <source>
        <dbReference type="EMBL" id="OAD22276.1"/>
    </source>
</evidence>
<sequence length="163" mass="18981">MDQQNYRLIPEFIKKGEDLGVDHISLYNFQPSPYDGFRVQERTLLAHDQEVVEFLKTVVPERLRGKVSLPTLLDLEQKEKKCRIHTTMLRVDADKNYSGCSIMLLNMEGDKKITDHEVWNSEFFQEMRGRFISPNKDDLYDPCKVCTRNYGVEPCGINMDSEG</sequence>
<reference evidence="1 2" key="1">
    <citation type="submission" date="2016-05" db="EMBL/GenBank/DDBJ databases">
        <title>Single-cell genome of chain-forming Candidatus Thiomargarita nelsonii and comparison to other large sulfur-oxidizing bacteria.</title>
        <authorList>
            <person name="Winkel M."/>
            <person name="Salman V."/>
            <person name="Woyke T."/>
            <person name="Schulz-Vogt H."/>
            <person name="Richter M."/>
            <person name="Flood B."/>
            <person name="Bailey J."/>
            <person name="Amann R."/>
            <person name="Mussmann M."/>
        </authorList>
    </citation>
    <scope>NUCLEOTIDE SEQUENCE [LARGE SCALE GENOMIC DNA]</scope>
    <source>
        <strain evidence="1 2">THI036</strain>
    </source>
</reference>
<dbReference type="Gene3D" id="3.20.20.70">
    <property type="entry name" value="Aldolase class I"/>
    <property type="match status" value="1"/>
</dbReference>
<dbReference type="Proteomes" id="UP000076962">
    <property type="component" value="Unassembled WGS sequence"/>
</dbReference>
<dbReference type="SUPFAM" id="SSF102114">
    <property type="entry name" value="Radical SAM enzymes"/>
    <property type="match status" value="1"/>
</dbReference>
<comment type="caution">
    <text evidence="1">The sequence shown here is derived from an EMBL/GenBank/DDBJ whole genome shotgun (WGS) entry which is preliminary data.</text>
</comment>
<dbReference type="InterPro" id="IPR058240">
    <property type="entry name" value="rSAM_sf"/>
</dbReference>
<dbReference type="EMBL" id="LUTY01001056">
    <property type="protein sequence ID" value="OAD22276.1"/>
    <property type="molecule type" value="Genomic_DNA"/>
</dbReference>
<evidence type="ECO:0000313" key="2">
    <source>
        <dbReference type="Proteomes" id="UP000076962"/>
    </source>
</evidence>